<accession>M7XHT4</accession>
<dbReference type="InParanoid" id="M7XHT4"/>
<evidence type="ECO:0000313" key="1">
    <source>
        <dbReference type="EMBL" id="EMS34123.1"/>
    </source>
</evidence>
<reference evidence="1" key="1">
    <citation type="submission" date="2013-01" db="EMBL/GenBank/DDBJ databases">
        <title>Genome assembly of Mariniradius saccharolyticus AK6.</title>
        <authorList>
            <person name="Vaidya B."/>
            <person name="Khatri I."/>
            <person name="Tanuku N.R.S."/>
            <person name="Subramanian S."/>
            <person name="Pinnaka A."/>
        </authorList>
    </citation>
    <scope>NUCLEOTIDE SEQUENCE [LARGE SCALE GENOMIC DNA]</scope>
    <source>
        <strain evidence="1">AK6</strain>
    </source>
</reference>
<dbReference type="Proteomes" id="UP000010953">
    <property type="component" value="Unassembled WGS sequence"/>
</dbReference>
<dbReference type="AlphaFoldDB" id="M7XHT4"/>
<dbReference type="EMBL" id="AMZY02000007">
    <property type="protein sequence ID" value="EMS34123.1"/>
    <property type="molecule type" value="Genomic_DNA"/>
</dbReference>
<gene>
    <name evidence="1" type="ORF">C943_03940</name>
</gene>
<sequence>MYFIKKITTKLSSKRCDYPNPTIWRMPISVSVGEKLKRTQSVKVKSQGIVTA</sequence>
<proteinExistence type="predicted"/>
<keyword evidence="2" id="KW-1185">Reference proteome</keyword>
<organism evidence="1 2">
    <name type="scientific">Mariniradius saccharolyticus AK6</name>
    <dbReference type="NCBI Taxonomy" id="1239962"/>
    <lineage>
        <taxon>Bacteria</taxon>
        <taxon>Pseudomonadati</taxon>
        <taxon>Bacteroidota</taxon>
        <taxon>Cytophagia</taxon>
        <taxon>Cytophagales</taxon>
        <taxon>Cyclobacteriaceae</taxon>
        <taxon>Mariniradius</taxon>
    </lineage>
</organism>
<evidence type="ECO:0000313" key="2">
    <source>
        <dbReference type="Proteomes" id="UP000010953"/>
    </source>
</evidence>
<comment type="caution">
    <text evidence="1">The sequence shown here is derived from an EMBL/GenBank/DDBJ whole genome shotgun (WGS) entry which is preliminary data.</text>
</comment>
<protein>
    <submittedName>
        <fullName evidence="1">Uncharacterized protein</fullName>
    </submittedName>
</protein>
<name>M7XHT4_9BACT</name>